<dbReference type="InterPro" id="IPR006860">
    <property type="entry name" value="FecR"/>
</dbReference>
<organism evidence="4 5">
    <name type="scientific">Zhouia spongiae</name>
    <dbReference type="NCBI Taxonomy" id="2202721"/>
    <lineage>
        <taxon>Bacteria</taxon>
        <taxon>Pseudomonadati</taxon>
        <taxon>Bacteroidota</taxon>
        <taxon>Flavobacteriia</taxon>
        <taxon>Flavobacteriales</taxon>
        <taxon>Flavobacteriaceae</taxon>
        <taxon>Zhouia</taxon>
    </lineage>
</organism>
<dbReference type="RefSeq" id="WP_242936848.1">
    <property type="nucleotide sequence ID" value="NZ_CP094326.1"/>
</dbReference>
<dbReference type="PANTHER" id="PTHR30273">
    <property type="entry name" value="PERIPLASMIC SIGNAL SENSOR AND SIGMA FACTOR ACTIVATOR FECR-RELATED"/>
    <property type="match status" value="1"/>
</dbReference>
<dbReference type="Proteomes" id="UP000829476">
    <property type="component" value="Chromosome"/>
</dbReference>
<dbReference type="Pfam" id="PF16344">
    <property type="entry name" value="FecR_C"/>
    <property type="match status" value="1"/>
</dbReference>
<keyword evidence="1" id="KW-1133">Transmembrane helix</keyword>
<feature type="domain" description="Protein FecR C-terminal" evidence="3">
    <location>
        <begin position="296"/>
        <end position="363"/>
    </location>
</feature>
<dbReference type="Gene3D" id="2.60.120.1440">
    <property type="match status" value="1"/>
</dbReference>
<protein>
    <submittedName>
        <fullName evidence="4">FecR domain-containing protein</fullName>
    </submittedName>
</protein>
<dbReference type="Pfam" id="PF04773">
    <property type="entry name" value="FecR"/>
    <property type="match status" value="1"/>
</dbReference>
<dbReference type="Gene3D" id="3.55.50.30">
    <property type="match status" value="1"/>
</dbReference>
<gene>
    <name evidence="4" type="ORF">MQE36_15345</name>
</gene>
<name>A0ABY3YKU1_9FLAO</name>
<dbReference type="EMBL" id="CP094326">
    <property type="protein sequence ID" value="UNY98442.1"/>
    <property type="molecule type" value="Genomic_DNA"/>
</dbReference>
<evidence type="ECO:0000259" key="3">
    <source>
        <dbReference type="Pfam" id="PF16344"/>
    </source>
</evidence>
<evidence type="ECO:0000256" key="1">
    <source>
        <dbReference type="SAM" id="Phobius"/>
    </source>
</evidence>
<sequence>MEHLIIKYINGEISKEELILLKEGLEDPKTIEQLKDYLELESSIQLSLNDIDPENIYRSLNLPLTPQTKVRRLSPKFRLIRYAAAIILLIGLATTLKFFLTPEITEFTPDATIITLKLDDGTIKEFDEEEAVISVDDFTSDPMVQATENATAIHYNEINVPYGKKATVKLSDNSQVILNSGSLFKYPSSFEKSGTRNVTLEGEAYFTVTKDAEKPFIVETGQMNVEVLGTEFNLSCFNDDNQTMAVLIEGSIRAKSTLNNASLTIKPGEAATLKDENLTVGQVDIQKHTAWLHGDLLFIDDTFETVLKKLERHFNVAIINNNPSLNRVRYNGRFNTETITQILDAFKVNTDFEYSIENNQVIIKNQMPMK</sequence>
<dbReference type="InterPro" id="IPR012373">
    <property type="entry name" value="Ferrdict_sens_TM"/>
</dbReference>
<reference evidence="4 5" key="1">
    <citation type="journal article" date="2018" name="Int. J. Syst. Evol. Microbiol.">
        <title>Zhouia spongiae sp. nov., isolated from a marine sponge.</title>
        <authorList>
            <person name="Zhuang L."/>
            <person name="Lin B."/>
            <person name="Qin F."/>
            <person name="Luo L."/>
        </authorList>
    </citation>
    <scope>NUCLEOTIDE SEQUENCE [LARGE SCALE GENOMIC DNA]</scope>
    <source>
        <strain evidence="4 5">HN-Y44</strain>
    </source>
</reference>
<feature type="domain" description="FecR protein" evidence="2">
    <location>
        <begin position="158"/>
        <end position="253"/>
    </location>
</feature>
<keyword evidence="5" id="KW-1185">Reference proteome</keyword>
<proteinExistence type="predicted"/>
<evidence type="ECO:0000259" key="2">
    <source>
        <dbReference type="Pfam" id="PF04773"/>
    </source>
</evidence>
<accession>A0ABY3YKU1</accession>
<dbReference type="InterPro" id="IPR032508">
    <property type="entry name" value="FecR_C"/>
</dbReference>
<keyword evidence="1" id="KW-0812">Transmembrane</keyword>
<evidence type="ECO:0000313" key="5">
    <source>
        <dbReference type="Proteomes" id="UP000829476"/>
    </source>
</evidence>
<keyword evidence="1" id="KW-0472">Membrane</keyword>
<feature type="transmembrane region" description="Helical" evidence="1">
    <location>
        <begin position="79"/>
        <end position="100"/>
    </location>
</feature>
<dbReference type="PANTHER" id="PTHR30273:SF2">
    <property type="entry name" value="PROTEIN FECR"/>
    <property type="match status" value="1"/>
</dbReference>
<evidence type="ECO:0000313" key="4">
    <source>
        <dbReference type="EMBL" id="UNY98442.1"/>
    </source>
</evidence>